<proteinExistence type="predicted"/>
<dbReference type="WBParaSite" id="jg25927">
    <property type="protein sequence ID" value="jg25927"/>
    <property type="gene ID" value="jg25927"/>
</dbReference>
<reference evidence="2" key="1">
    <citation type="submission" date="2022-11" db="UniProtKB">
        <authorList>
            <consortium name="WormBaseParasite"/>
        </authorList>
    </citation>
    <scope>IDENTIFICATION</scope>
</reference>
<dbReference type="AlphaFoldDB" id="A0A915E287"/>
<organism evidence="1 2">
    <name type="scientific">Ditylenchus dipsaci</name>
    <dbReference type="NCBI Taxonomy" id="166011"/>
    <lineage>
        <taxon>Eukaryota</taxon>
        <taxon>Metazoa</taxon>
        <taxon>Ecdysozoa</taxon>
        <taxon>Nematoda</taxon>
        <taxon>Chromadorea</taxon>
        <taxon>Rhabditida</taxon>
        <taxon>Tylenchina</taxon>
        <taxon>Tylenchomorpha</taxon>
        <taxon>Sphaerularioidea</taxon>
        <taxon>Anguinidae</taxon>
        <taxon>Anguininae</taxon>
        <taxon>Ditylenchus</taxon>
    </lineage>
</organism>
<keyword evidence="1" id="KW-1185">Reference proteome</keyword>
<name>A0A915E287_9BILA</name>
<dbReference type="Proteomes" id="UP000887574">
    <property type="component" value="Unplaced"/>
</dbReference>
<evidence type="ECO:0000313" key="2">
    <source>
        <dbReference type="WBParaSite" id="jg25927"/>
    </source>
</evidence>
<accession>A0A915E287</accession>
<protein>
    <submittedName>
        <fullName evidence="2">Uncharacterized protein</fullName>
    </submittedName>
</protein>
<evidence type="ECO:0000313" key="1">
    <source>
        <dbReference type="Proteomes" id="UP000887574"/>
    </source>
</evidence>
<sequence length="140" mass="16558">MTAVANDQNAELFYRSMGFAKINSGYPVQMFFEMRNYSPSPKIKRKENFHSTLELKVEKELPRLYSNGKFNLFSKSEKIGCLEYEKDDEDENVLKIVMLDMHKDYRHNIYLNQLFDAFEEKTKDLEPTNPLVLELMTLLD</sequence>